<dbReference type="Proteomes" id="UP000660339">
    <property type="component" value="Unassembled WGS sequence"/>
</dbReference>
<name>A0A8J3PHR0_9ACTN</name>
<dbReference type="SUPFAM" id="SSF50370">
    <property type="entry name" value="Ricin B-like lectins"/>
    <property type="match status" value="2"/>
</dbReference>
<evidence type="ECO:0000313" key="4">
    <source>
        <dbReference type="Proteomes" id="UP000660339"/>
    </source>
</evidence>
<comment type="caution">
    <text evidence="3">The sequence shown here is derived from an EMBL/GenBank/DDBJ whole genome shotgun (WGS) entry which is preliminary data.</text>
</comment>
<accession>A0A8J3PHR0</accession>
<dbReference type="InterPro" id="IPR000772">
    <property type="entry name" value="Ricin_B_lectin"/>
</dbReference>
<organism evidence="3 4">
    <name type="scientific">Catellatospora methionotrophica</name>
    <dbReference type="NCBI Taxonomy" id="121620"/>
    <lineage>
        <taxon>Bacteria</taxon>
        <taxon>Bacillati</taxon>
        <taxon>Actinomycetota</taxon>
        <taxon>Actinomycetes</taxon>
        <taxon>Micromonosporales</taxon>
        <taxon>Micromonosporaceae</taxon>
        <taxon>Catellatospora</taxon>
    </lineage>
</organism>
<evidence type="ECO:0000313" key="3">
    <source>
        <dbReference type="EMBL" id="GIG18136.1"/>
    </source>
</evidence>
<dbReference type="Gene3D" id="2.80.10.50">
    <property type="match status" value="2"/>
</dbReference>
<evidence type="ECO:0000259" key="2">
    <source>
        <dbReference type="Pfam" id="PF14200"/>
    </source>
</evidence>
<dbReference type="PROSITE" id="PS50231">
    <property type="entry name" value="RICIN_B_LECTIN"/>
    <property type="match status" value="1"/>
</dbReference>
<evidence type="ECO:0000256" key="1">
    <source>
        <dbReference type="SAM" id="SignalP"/>
    </source>
</evidence>
<gene>
    <name evidence="3" type="ORF">Cme02nite_64680</name>
</gene>
<feature type="chain" id="PRO_5035272611" description="Ricin B lectin domain-containing protein" evidence="1">
    <location>
        <begin position="26"/>
        <end position="314"/>
    </location>
</feature>
<proteinExistence type="predicted"/>
<sequence length="314" mass="32907">MVRHLLLSAAVIAALVAGNSSPAAAAINPNEVPARITLRLASDPQQVLRVPDGSRYGTPWAVGPWTGSEHELWQPLLDGEFVKLKSAHDGLCEHTGRGAASPVGGGDCAWQDGWTFVRQSIGYQLVDRRYGGCLTAANGAAVTSACSSVGNPDDVWLPVWEHRGTSDPKLPGTVTLRLNTDPQQVAVVGGASTANGARLIQWPVQDQPHYKWKPRVYQAGAYAFENVNSGLCMNVAGGGSANGAAIVQFTCGSFANSQWTFNAKGSGYQLVGVQGGSCVNVSGGTGAGNWIIQFACQPLGAPNDTWLAVWEPLG</sequence>
<dbReference type="EMBL" id="BONJ01000037">
    <property type="protein sequence ID" value="GIG18136.1"/>
    <property type="molecule type" value="Genomic_DNA"/>
</dbReference>
<feature type="domain" description="Ricin B lectin" evidence="2">
    <location>
        <begin position="173"/>
        <end position="248"/>
    </location>
</feature>
<keyword evidence="4" id="KW-1185">Reference proteome</keyword>
<dbReference type="InterPro" id="IPR035992">
    <property type="entry name" value="Ricin_B-like_lectins"/>
</dbReference>
<keyword evidence="1" id="KW-0732">Signal</keyword>
<protein>
    <recommendedName>
        <fullName evidence="2">Ricin B lectin domain-containing protein</fullName>
    </recommendedName>
</protein>
<feature type="signal peptide" evidence="1">
    <location>
        <begin position="1"/>
        <end position="25"/>
    </location>
</feature>
<dbReference type="CDD" id="cd00161">
    <property type="entry name" value="beta-trefoil_Ricin-like"/>
    <property type="match status" value="1"/>
</dbReference>
<reference evidence="3" key="1">
    <citation type="submission" date="2021-01" db="EMBL/GenBank/DDBJ databases">
        <title>Whole genome shotgun sequence of Catellatospora methionotrophica NBRC 14553.</title>
        <authorList>
            <person name="Komaki H."/>
            <person name="Tamura T."/>
        </authorList>
    </citation>
    <scope>NUCLEOTIDE SEQUENCE</scope>
    <source>
        <strain evidence="3">NBRC 14553</strain>
    </source>
</reference>
<dbReference type="AlphaFoldDB" id="A0A8J3PHR0"/>
<dbReference type="Pfam" id="PF14200">
    <property type="entry name" value="RicinB_lectin_2"/>
    <property type="match status" value="1"/>
</dbReference>